<dbReference type="KEGG" id="dpb:BABL1_gene_935"/>
<dbReference type="AlphaFoldDB" id="V6DF90"/>
<accession>V6DF90</accession>
<feature type="domain" description="Type II secretion system protein GspE N-terminal" evidence="1">
    <location>
        <begin position="76"/>
        <end position="146"/>
    </location>
</feature>
<dbReference type="STRING" id="673862.BABL1_gene_935"/>
<sequence>MRKEFIDKLSEILVEMNILKVEDLFAIHKEFQSRADISFEYFLLEEGLVDRSDLLQALSRYYEVPAIDVVGEIFDHHDVRLIPEEVMVKHFFIPYKRENDNLTVVAANPGDPHLPVVIGKYVTHNIEFAVGLAQDIIDTVREYYDKSITYQPNSIQASPMERSQQEVHPLEDRVVQEDHNEEIPLIIEETIDDYEGK</sequence>
<dbReference type="EMBL" id="HG793133">
    <property type="protein sequence ID" value="CDK30240.1"/>
    <property type="molecule type" value="Genomic_DNA"/>
</dbReference>
<evidence type="ECO:0000313" key="2">
    <source>
        <dbReference type="EMBL" id="CDK30240.1"/>
    </source>
</evidence>
<dbReference type="Gene3D" id="3.30.300.160">
    <property type="entry name" value="Type II secretion system, protein E, N-terminal domain"/>
    <property type="match status" value="1"/>
</dbReference>
<dbReference type="InterPro" id="IPR007831">
    <property type="entry name" value="T2SS_GspE_N"/>
</dbReference>
<proteinExistence type="predicted"/>
<dbReference type="SUPFAM" id="SSF160246">
    <property type="entry name" value="EspE N-terminal domain-like"/>
    <property type="match status" value="1"/>
</dbReference>
<gene>
    <name evidence="2" type="ORF">BABL1_gene_935</name>
</gene>
<protein>
    <submittedName>
        <fullName evidence="2">Type IV-A pilus assembly ATPase PilB N-terminal domain</fullName>
    </submittedName>
</protein>
<reference evidence="2 3" key="1">
    <citation type="journal article" date="2015" name="Biol. Direct">
        <title>Babela massiliensis, a representative of a widespread bacterial phylum with unusual adaptations to parasitism in amoebae.</title>
        <authorList>
            <person name="Pagnier I."/>
            <person name="Yutin N."/>
            <person name="Croce O."/>
            <person name="Makarova K.S."/>
            <person name="Wolf Y.I."/>
            <person name="Benamar S."/>
            <person name="Raoult D."/>
            <person name="Koonin E.V."/>
            <person name="La Scola B."/>
        </authorList>
    </citation>
    <scope>NUCLEOTIDE SEQUENCE [LARGE SCALE GENOMIC DNA]</scope>
    <source>
        <strain evidence="3">BABL1</strain>
    </source>
</reference>
<dbReference type="OrthoDB" id="5524135at2"/>
<dbReference type="Pfam" id="PF05157">
    <property type="entry name" value="MshEN"/>
    <property type="match status" value="1"/>
</dbReference>
<evidence type="ECO:0000313" key="3">
    <source>
        <dbReference type="Proteomes" id="UP000018769"/>
    </source>
</evidence>
<evidence type="ECO:0000259" key="1">
    <source>
        <dbReference type="Pfam" id="PF05157"/>
    </source>
</evidence>
<organism evidence="2 3">
    <name type="scientific">Candidatus Babela massiliensis</name>
    <dbReference type="NCBI Taxonomy" id="673862"/>
    <lineage>
        <taxon>Bacteria</taxon>
        <taxon>Candidatus Babelota</taxon>
        <taxon>Candidatus Babeliae</taxon>
        <taxon>Candidatus Babeliales</taxon>
        <taxon>Candidatus Babeliaceae</taxon>
        <taxon>Candidatus Babela</taxon>
    </lineage>
</organism>
<dbReference type="HOGENOM" id="CLU_1381880_0_0_7"/>
<dbReference type="eggNOG" id="COG2804">
    <property type="taxonomic scope" value="Bacteria"/>
</dbReference>
<dbReference type="RefSeq" id="WP_023791121.1">
    <property type="nucleotide sequence ID" value="NC_023003.1"/>
</dbReference>
<dbReference type="InterPro" id="IPR037257">
    <property type="entry name" value="T2SS_E_N_sf"/>
</dbReference>
<keyword evidence="3" id="KW-1185">Reference proteome</keyword>
<dbReference type="Proteomes" id="UP000018769">
    <property type="component" value="Chromosome I"/>
</dbReference>
<name>V6DF90_9BACT</name>